<reference evidence="2 3" key="1">
    <citation type="submission" date="2016-03" db="EMBL/GenBank/DDBJ databases">
        <authorList>
            <person name="Ploux O."/>
        </authorList>
    </citation>
    <scope>NUCLEOTIDE SEQUENCE [LARGE SCALE GENOMIC DNA]</scope>
    <source>
        <strain evidence="2 3">UAMH 11012</strain>
    </source>
</reference>
<evidence type="ECO:0000313" key="2">
    <source>
        <dbReference type="EMBL" id="CZR60194.1"/>
    </source>
</evidence>
<dbReference type="OrthoDB" id="3473305at2759"/>
<keyword evidence="3" id="KW-1185">Reference proteome</keyword>
<dbReference type="AlphaFoldDB" id="A0A1L7X597"/>
<evidence type="ECO:0000259" key="1">
    <source>
        <dbReference type="Pfam" id="PF20150"/>
    </source>
</evidence>
<dbReference type="PANTHER" id="PTHR35910:SF6">
    <property type="entry name" value="2EXR DOMAIN-CONTAINING PROTEIN"/>
    <property type="match status" value="1"/>
</dbReference>
<protein>
    <recommendedName>
        <fullName evidence="1">2EXR domain-containing protein</fullName>
    </recommendedName>
</protein>
<dbReference type="PANTHER" id="PTHR35910">
    <property type="entry name" value="2EXR DOMAIN-CONTAINING PROTEIN"/>
    <property type="match status" value="1"/>
</dbReference>
<dbReference type="EMBL" id="FJOG01000015">
    <property type="protein sequence ID" value="CZR60194.1"/>
    <property type="molecule type" value="Genomic_DNA"/>
</dbReference>
<name>A0A1L7X597_9HELO</name>
<feature type="domain" description="2EXR" evidence="1">
    <location>
        <begin position="29"/>
        <end position="114"/>
    </location>
</feature>
<dbReference type="Pfam" id="PF20150">
    <property type="entry name" value="2EXR"/>
    <property type="match status" value="1"/>
</dbReference>
<proteinExistence type="predicted"/>
<evidence type="ECO:0000313" key="3">
    <source>
        <dbReference type="Proteomes" id="UP000184330"/>
    </source>
</evidence>
<sequence length="245" mass="28830">MTTLALLRNELPDPDVSLYKQVLHNFDAFTLFPKLPVELRLAIWSYTFKPRRVELSQRFWKTDLVRHKAKSTPPIAMHINKESRDFTSEHYLVLLRDFKDHNRTIYIHPELDTLALPTLKIFEFEQLRGSAFSSVVCKIQHLELHHMWWSDTWTSVIGEGVNIVPESDAYYPFYCTWIKRFREEMVVRAFPVLQKLDLVVKMNGRIGLLDTEKGRRDCEESFKKFMGRLAVEIPGYKVPEVSVLS</sequence>
<gene>
    <name evidence="2" type="ORF">PAC_10090</name>
</gene>
<dbReference type="InterPro" id="IPR045518">
    <property type="entry name" value="2EXR"/>
</dbReference>
<accession>A0A1L7X597</accession>
<dbReference type="Proteomes" id="UP000184330">
    <property type="component" value="Unassembled WGS sequence"/>
</dbReference>
<organism evidence="2 3">
    <name type="scientific">Phialocephala subalpina</name>
    <dbReference type="NCBI Taxonomy" id="576137"/>
    <lineage>
        <taxon>Eukaryota</taxon>
        <taxon>Fungi</taxon>
        <taxon>Dikarya</taxon>
        <taxon>Ascomycota</taxon>
        <taxon>Pezizomycotina</taxon>
        <taxon>Leotiomycetes</taxon>
        <taxon>Helotiales</taxon>
        <taxon>Mollisiaceae</taxon>
        <taxon>Phialocephala</taxon>
        <taxon>Phialocephala fortinii species complex</taxon>
    </lineage>
</organism>